<dbReference type="InterPro" id="IPR036291">
    <property type="entry name" value="NAD(P)-bd_dom_sf"/>
</dbReference>
<dbReference type="OrthoDB" id="1274115at2759"/>
<dbReference type="GO" id="GO:0016491">
    <property type="term" value="F:oxidoreductase activity"/>
    <property type="evidence" value="ECO:0007669"/>
    <property type="project" value="UniProtKB-KW"/>
</dbReference>
<keyword evidence="6" id="KW-1185">Reference proteome</keyword>
<dbReference type="GeneID" id="31003246"/>
<evidence type="ECO:0000256" key="4">
    <source>
        <dbReference type="RuleBase" id="RU000363"/>
    </source>
</evidence>
<dbReference type="PANTHER" id="PTHR43976">
    <property type="entry name" value="SHORT CHAIN DEHYDROGENASE"/>
    <property type="match status" value="1"/>
</dbReference>
<accession>A0A225B3R2</accession>
<dbReference type="CDD" id="cd05374">
    <property type="entry name" value="17beta-HSD-like_SDR_c"/>
    <property type="match status" value="1"/>
</dbReference>
<dbReference type="EMBL" id="LFMY01000004">
    <property type="protein sequence ID" value="OKL61475.1"/>
    <property type="molecule type" value="Genomic_DNA"/>
</dbReference>
<dbReference type="InterPro" id="IPR020904">
    <property type="entry name" value="Sc_DH/Rdtase_CS"/>
</dbReference>
<evidence type="ECO:0000256" key="1">
    <source>
        <dbReference type="ARBA" id="ARBA00006484"/>
    </source>
</evidence>
<organism evidence="5 6">
    <name type="scientific">Talaromyces atroroseus</name>
    <dbReference type="NCBI Taxonomy" id="1441469"/>
    <lineage>
        <taxon>Eukaryota</taxon>
        <taxon>Fungi</taxon>
        <taxon>Dikarya</taxon>
        <taxon>Ascomycota</taxon>
        <taxon>Pezizomycotina</taxon>
        <taxon>Eurotiomycetes</taxon>
        <taxon>Eurotiomycetidae</taxon>
        <taxon>Eurotiales</taxon>
        <taxon>Trichocomaceae</taxon>
        <taxon>Talaromyces</taxon>
        <taxon>Talaromyces sect. Trachyspermi</taxon>
    </lineage>
</organism>
<protein>
    <submittedName>
        <fullName evidence="5">Uncharacterized protein</fullName>
    </submittedName>
</protein>
<dbReference type="InterPro" id="IPR002347">
    <property type="entry name" value="SDR_fam"/>
</dbReference>
<dbReference type="AlphaFoldDB" id="A0A225B3R2"/>
<keyword evidence="3" id="KW-0560">Oxidoreductase</keyword>
<dbReference type="Gene3D" id="3.40.50.720">
    <property type="entry name" value="NAD(P)-binding Rossmann-like Domain"/>
    <property type="match status" value="1"/>
</dbReference>
<dbReference type="RefSeq" id="XP_020121596.1">
    <property type="nucleotide sequence ID" value="XM_020265797.1"/>
</dbReference>
<dbReference type="PROSITE" id="PS00061">
    <property type="entry name" value="ADH_SHORT"/>
    <property type="match status" value="1"/>
</dbReference>
<dbReference type="Proteomes" id="UP000214365">
    <property type="component" value="Unassembled WGS sequence"/>
</dbReference>
<evidence type="ECO:0000256" key="3">
    <source>
        <dbReference type="ARBA" id="ARBA00023002"/>
    </source>
</evidence>
<dbReference type="SUPFAM" id="SSF51735">
    <property type="entry name" value="NAD(P)-binding Rossmann-fold domains"/>
    <property type="match status" value="1"/>
</dbReference>
<dbReference type="PRINTS" id="PR00080">
    <property type="entry name" value="SDRFAMILY"/>
</dbReference>
<comment type="similarity">
    <text evidence="1 4">Belongs to the short-chain dehydrogenases/reductases (SDR) family.</text>
</comment>
<gene>
    <name evidence="5" type="ORF">UA08_03491</name>
</gene>
<evidence type="ECO:0000313" key="6">
    <source>
        <dbReference type="Proteomes" id="UP000214365"/>
    </source>
</evidence>
<evidence type="ECO:0000313" key="5">
    <source>
        <dbReference type="EMBL" id="OKL61475.1"/>
    </source>
</evidence>
<dbReference type="STRING" id="1441469.A0A225B3R2"/>
<comment type="caution">
    <text evidence="5">The sequence shown here is derived from an EMBL/GenBank/DDBJ whole genome shotgun (WGS) entry which is preliminary data.</text>
</comment>
<dbReference type="InterPro" id="IPR051911">
    <property type="entry name" value="SDR_oxidoreductase"/>
</dbReference>
<sequence length="342" mass="37300">MLPNMYRFDQNETRSSIEWCFRTYPVITKVMAAARPLTWLITGASSGFGKALALETLRAGYKVIGTTRDVGKAEVSFPEFKSKGGIWLELDPAQKDAYEQFSKCSQEHDVDVLVNNAGYAFVGGVEDTSEDEVRDQMEVNFYGPLRIVRACLPTMRAKGSGNILLISSGAGYAVFSLPQFTFQTSVLKFDLLSNSFLALAGRSTYAASKFAIEAVHESLAQEVKTFGIKVLIVEPGAFRTPFSSRIINPAQYKDSNGFSEAYKDTAVAQMVGLTATIKNIEDFAKGDTDKAAKAIVGAVVNGHDYLRLPLGSDCARSLEAKIGWLQSDLDATREIATSTDVD</sequence>
<reference evidence="5 6" key="1">
    <citation type="submission" date="2015-06" db="EMBL/GenBank/DDBJ databases">
        <title>Talaromyces atroroseus IBT 11181 draft genome.</title>
        <authorList>
            <person name="Rasmussen K.B."/>
            <person name="Rasmussen S."/>
            <person name="Petersen B."/>
            <person name="Sicheritz-Ponten T."/>
            <person name="Mortensen U.H."/>
            <person name="Thrane U."/>
        </authorList>
    </citation>
    <scope>NUCLEOTIDE SEQUENCE [LARGE SCALE GENOMIC DNA]</scope>
    <source>
        <strain evidence="5 6">IBT 11181</strain>
    </source>
</reference>
<name>A0A225B3R2_TALAT</name>
<proteinExistence type="inferred from homology"/>
<keyword evidence="2" id="KW-0521">NADP</keyword>
<dbReference type="PANTHER" id="PTHR43976:SF16">
    <property type="entry name" value="SHORT-CHAIN DEHYDROGENASE_REDUCTASE FAMILY PROTEIN"/>
    <property type="match status" value="1"/>
</dbReference>
<dbReference type="Pfam" id="PF00106">
    <property type="entry name" value="adh_short"/>
    <property type="match status" value="2"/>
</dbReference>
<dbReference type="PRINTS" id="PR00081">
    <property type="entry name" value="GDHRDH"/>
</dbReference>
<evidence type="ECO:0000256" key="2">
    <source>
        <dbReference type="ARBA" id="ARBA00022857"/>
    </source>
</evidence>